<keyword evidence="2" id="KW-0963">Cytoplasm</keyword>
<evidence type="ECO:0000313" key="8">
    <source>
        <dbReference type="EMBL" id="ABJ82642.1"/>
    </source>
</evidence>
<dbReference type="InterPro" id="IPR051476">
    <property type="entry name" value="Bac_ResReg_Asp_Phosphatase"/>
</dbReference>
<dbReference type="Pfam" id="PF12770">
    <property type="entry name" value="CHAT"/>
    <property type="match status" value="1"/>
</dbReference>
<evidence type="ECO:0000256" key="2">
    <source>
        <dbReference type="ARBA" id="ARBA00022490"/>
    </source>
</evidence>
<comment type="similarity">
    <text evidence="5">Belongs to the Rap family.</text>
</comment>
<dbReference type="Pfam" id="PF13374">
    <property type="entry name" value="TPR_10"/>
    <property type="match status" value="1"/>
</dbReference>
<proteinExistence type="inferred from homology"/>
<dbReference type="InterPro" id="IPR019734">
    <property type="entry name" value="TPR_rpt"/>
</dbReference>
<dbReference type="PANTHER" id="PTHR46630">
    <property type="entry name" value="TETRATRICOPEPTIDE REPEAT PROTEIN 29"/>
    <property type="match status" value="1"/>
</dbReference>
<dbReference type="InParanoid" id="Q028B5"/>
<evidence type="ECO:0000256" key="4">
    <source>
        <dbReference type="ARBA" id="ARBA00022803"/>
    </source>
</evidence>
<dbReference type="SMART" id="SM00028">
    <property type="entry name" value="TPR"/>
    <property type="match status" value="7"/>
</dbReference>
<dbReference type="InterPro" id="IPR024983">
    <property type="entry name" value="CHAT_dom"/>
</dbReference>
<dbReference type="PROSITE" id="PS50293">
    <property type="entry name" value="TPR_REGION"/>
    <property type="match status" value="1"/>
</dbReference>
<feature type="repeat" description="TPR" evidence="6">
    <location>
        <begin position="221"/>
        <end position="254"/>
    </location>
</feature>
<protein>
    <submittedName>
        <fullName evidence="8">Tetratricopeptide TPR_2 repeat protein</fullName>
    </submittedName>
</protein>
<dbReference type="PANTHER" id="PTHR46630:SF1">
    <property type="entry name" value="TETRATRICOPEPTIDE REPEAT PROTEIN 29"/>
    <property type="match status" value="1"/>
</dbReference>
<dbReference type="GO" id="GO:0005737">
    <property type="term" value="C:cytoplasm"/>
    <property type="evidence" value="ECO:0007669"/>
    <property type="project" value="UniProtKB-SubCell"/>
</dbReference>
<feature type="repeat" description="TPR" evidence="6">
    <location>
        <begin position="181"/>
        <end position="214"/>
    </location>
</feature>
<feature type="repeat" description="TPR" evidence="6">
    <location>
        <begin position="261"/>
        <end position="294"/>
    </location>
</feature>
<dbReference type="Pfam" id="PF13176">
    <property type="entry name" value="TPR_7"/>
    <property type="match status" value="1"/>
</dbReference>
<dbReference type="eggNOG" id="COG5293">
    <property type="taxonomic scope" value="Bacteria"/>
</dbReference>
<dbReference type="PROSITE" id="PS50005">
    <property type="entry name" value="TPR"/>
    <property type="match status" value="3"/>
</dbReference>
<dbReference type="eggNOG" id="COG4995">
    <property type="taxonomic scope" value="Bacteria"/>
</dbReference>
<dbReference type="Gene3D" id="1.25.40.10">
    <property type="entry name" value="Tetratricopeptide repeat domain"/>
    <property type="match status" value="2"/>
</dbReference>
<name>Q028B5_SOLUE</name>
<dbReference type="eggNOG" id="COG0457">
    <property type="taxonomic scope" value="Bacteria"/>
</dbReference>
<dbReference type="SUPFAM" id="SSF48452">
    <property type="entry name" value="TPR-like"/>
    <property type="match status" value="2"/>
</dbReference>
<sequence>MEVDRSLARCKAGYGSDFAFWEPGYLYRGAEIALQSVPTVRIRTLIRTWAVGLFLLTGMAQQDAPPDPKFAALANQLLTADEAGRRALLSAHQELGTPELVKALQYFSNQAFDRRDYTSALPMYKITCEVAASIGDRHGQGACTFNMGLSESRRFHPDEALAWYQQALKIYQEAGKPGDLVSPLNGIGLIMRDRGDMRQAIPYFERALTAAADAGNEVSIAQSSTNLGNLYHRLGNYVQAIQCLQKALEITRRLGLERQTALVMNNIGSTYFDQHDLELALSYNEQSLAIREKRSDPVELASSVLNTGVVLQTMGNSAKAQTYFDRALQLTALPELTTIRVLAMYNYGNLLFHGNQIGPAREKLEAAIQLAESIGDTADANNARILLGQIAEGEGRFAVAEQLGQTASTFARLSGERLTLIRALDLVGESLREQEKPVEAESAFKEAIALIEELRRELPGERQGVIRFMEDQTHAYLHMVQLQLDRRRPEAALAYVERSKARSLLEVLRTGNSGITQAMTAEEREQEGLLAENVARLNDAILRESRRPSADRKRITELGSQLEKARTDSRVFEVLLYTAHPELKVKRLAFEPAPSGELLAAIPDPKAALLEYSVTDDGVYLFALTRAGDQAGRADLRVYKIGARKEALERDVKRYREQVATRDLDYQKLAVSLYRELLEPAAEQLRGKSTVVIAPDGFLWQLPFQALETEPERYLMEDRAIFYTPSLSVLYEMEKMRPAHRASQPRLMAVDAVQLPAARREVEGLRELYGAGRSHVFSAAESDQVLIRREAPNYDVVHVAAHGVFEDRNPMNSYLVLAKAGKPEAGVLEARDMMDLNLRAEMVVLSGCETGRGKAGNGEGLIRMSWALFIAGSPSTVASQWKVESDSTTRLMLGFHRNLQRSSKARALQQAQLEVMKRPEYRHPFYWSGFVLMGEGF</sequence>
<accession>Q028B5</accession>
<feature type="domain" description="CHAT" evidence="7">
    <location>
        <begin position="668"/>
        <end position="935"/>
    </location>
</feature>
<dbReference type="STRING" id="234267.Acid_1652"/>
<dbReference type="Pfam" id="PF13424">
    <property type="entry name" value="TPR_12"/>
    <property type="match status" value="1"/>
</dbReference>
<evidence type="ECO:0000256" key="3">
    <source>
        <dbReference type="ARBA" id="ARBA00022737"/>
    </source>
</evidence>
<dbReference type="HOGENOM" id="CLU_002404_0_1_0"/>
<dbReference type="KEGG" id="sus:Acid_1652"/>
<organism evidence="8">
    <name type="scientific">Solibacter usitatus (strain Ellin6076)</name>
    <dbReference type="NCBI Taxonomy" id="234267"/>
    <lineage>
        <taxon>Bacteria</taxon>
        <taxon>Pseudomonadati</taxon>
        <taxon>Acidobacteriota</taxon>
        <taxon>Terriglobia</taxon>
        <taxon>Bryobacterales</taxon>
        <taxon>Solibacteraceae</taxon>
        <taxon>Candidatus Solibacter</taxon>
    </lineage>
</organism>
<keyword evidence="3" id="KW-0677">Repeat</keyword>
<keyword evidence="4 6" id="KW-0802">TPR repeat</keyword>
<evidence type="ECO:0000256" key="5">
    <source>
        <dbReference type="ARBA" id="ARBA00038253"/>
    </source>
</evidence>
<gene>
    <name evidence="8" type="ordered locus">Acid_1652</name>
</gene>
<reference evidence="8" key="1">
    <citation type="submission" date="2006-10" db="EMBL/GenBank/DDBJ databases">
        <title>Complete sequence of Solibacter usitatus Ellin6076.</title>
        <authorList>
            <consortium name="US DOE Joint Genome Institute"/>
            <person name="Copeland A."/>
            <person name="Lucas S."/>
            <person name="Lapidus A."/>
            <person name="Barry K."/>
            <person name="Detter J.C."/>
            <person name="Glavina del Rio T."/>
            <person name="Hammon N."/>
            <person name="Israni S."/>
            <person name="Dalin E."/>
            <person name="Tice H."/>
            <person name="Pitluck S."/>
            <person name="Thompson L.S."/>
            <person name="Brettin T."/>
            <person name="Bruce D."/>
            <person name="Han C."/>
            <person name="Tapia R."/>
            <person name="Gilna P."/>
            <person name="Schmutz J."/>
            <person name="Larimer F."/>
            <person name="Land M."/>
            <person name="Hauser L."/>
            <person name="Kyrpides N."/>
            <person name="Mikhailova N."/>
            <person name="Janssen P.H."/>
            <person name="Kuske C.R."/>
            <person name="Richardson P."/>
        </authorList>
    </citation>
    <scope>NUCLEOTIDE SEQUENCE</scope>
    <source>
        <strain evidence="8">Ellin6076</strain>
    </source>
</reference>
<evidence type="ECO:0000256" key="6">
    <source>
        <dbReference type="PROSITE-ProRule" id="PRU00339"/>
    </source>
</evidence>
<comment type="subcellular location">
    <subcellularLocation>
        <location evidence="1">Cytoplasm</location>
    </subcellularLocation>
</comment>
<dbReference type="InterPro" id="IPR011990">
    <property type="entry name" value="TPR-like_helical_dom_sf"/>
</dbReference>
<evidence type="ECO:0000259" key="7">
    <source>
        <dbReference type="Pfam" id="PF12770"/>
    </source>
</evidence>
<evidence type="ECO:0000256" key="1">
    <source>
        <dbReference type="ARBA" id="ARBA00004496"/>
    </source>
</evidence>
<dbReference type="EMBL" id="CP000473">
    <property type="protein sequence ID" value="ABJ82642.1"/>
    <property type="molecule type" value="Genomic_DNA"/>
</dbReference>
<dbReference type="AlphaFoldDB" id="Q028B5"/>